<dbReference type="PANTHER" id="PTHR31118">
    <property type="entry name" value="CYCLASE-LIKE PROTEIN 2"/>
    <property type="match status" value="1"/>
</dbReference>
<dbReference type="PANTHER" id="PTHR31118:SF12">
    <property type="entry name" value="CYCLASE-LIKE PROTEIN 2"/>
    <property type="match status" value="1"/>
</dbReference>
<accession>A0A6B0YLS6</accession>
<dbReference type="Pfam" id="PF04199">
    <property type="entry name" value="Cyclase"/>
    <property type="match status" value="1"/>
</dbReference>
<dbReference type="InterPro" id="IPR037175">
    <property type="entry name" value="KFase_sf"/>
</dbReference>
<proteinExistence type="predicted"/>
<dbReference type="Gene3D" id="3.50.30.50">
    <property type="entry name" value="Putative cyclase"/>
    <property type="match status" value="1"/>
</dbReference>
<dbReference type="GO" id="GO:0004061">
    <property type="term" value="F:arylformamidase activity"/>
    <property type="evidence" value="ECO:0007669"/>
    <property type="project" value="InterPro"/>
</dbReference>
<evidence type="ECO:0000313" key="1">
    <source>
        <dbReference type="EMBL" id="MXY92003.1"/>
    </source>
</evidence>
<organism evidence="1">
    <name type="scientific">Caldilineaceae bacterium SB0664_bin_27</name>
    <dbReference type="NCBI Taxonomy" id="2605260"/>
    <lineage>
        <taxon>Bacteria</taxon>
        <taxon>Bacillati</taxon>
        <taxon>Chloroflexota</taxon>
        <taxon>Caldilineae</taxon>
        <taxon>Caldilineales</taxon>
        <taxon>Caldilineaceae</taxon>
    </lineage>
</organism>
<protein>
    <submittedName>
        <fullName evidence="1">Cyclase family protein</fullName>
    </submittedName>
</protein>
<comment type="caution">
    <text evidence="1">The sequence shown here is derived from an EMBL/GenBank/DDBJ whole genome shotgun (WGS) entry which is preliminary data.</text>
</comment>
<dbReference type="GO" id="GO:0019441">
    <property type="term" value="P:L-tryptophan catabolic process to kynurenine"/>
    <property type="evidence" value="ECO:0007669"/>
    <property type="project" value="InterPro"/>
</dbReference>
<dbReference type="SUPFAM" id="SSF102198">
    <property type="entry name" value="Putative cyclase"/>
    <property type="match status" value="1"/>
</dbReference>
<dbReference type="AlphaFoldDB" id="A0A6B0YLS6"/>
<dbReference type="EMBL" id="VXRG01000008">
    <property type="protein sequence ID" value="MXY92003.1"/>
    <property type="molecule type" value="Genomic_DNA"/>
</dbReference>
<reference evidence="1" key="1">
    <citation type="submission" date="2019-09" db="EMBL/GenBank/DDBJ databases">
        <title>Characterisation of the sponge microbiome using genome-centric metagenomics.</title>
        <authorList>
            <person name="Engelberts J.P."/>
            <person name="Robbins S.J."/>
            <person name="De Goeij J.M."/>
            <person name="Aranda M."/>
            <person name="Bell S.C."/>
            <person name="Webster N.S."/>
        </authorList>
    </citation>
    <scope>NUCLEOTIDE SEQUENCE</scope>
    <source>
        <strain evidence="1">SB0664_bin_27</strain>
    </source>
</reference>
<sequence>MGRRVIDLSMPVHNDMVVFPRVTRPTMLMYEDWEEFAEGVGAAEHGVTSLTAHYLTILGDHVGTHIDALKHLVPGKPGPEGIPLEYCYGDGVLLDFRHKENGAGITVADVEGALRKIDYEIKPLDLVLIWTGAGSYIEEERYLSEHSGMTREATLWLIERGVKVMGIDAVTFDPPIWAMFERKQFWEAHRVMYEHEYYHVENLCNLEQIPQAHGFTLSMLPVKWVGTTGAPVRAVAIVED</sequence>
<name>A0A6B0YLS6_9CHLR</name>
<gene>
    <name evidence="1" type="ORF">F4Y42_00990</name>
</gene>
<dbReference type="InterPro" id="IPR007325">
    <property type="entry name" value="KFase/CYL"/>
</dbReference>